<feature type="domain" description="Sulfatase N-terminal" evidence="5">
    <location>
        <begin position="25"/>
        <end position="355"/>
    </location>
</feature>
<comment type="similarity">
    <text evidence="1">Belongs to the sulfatase family.</text>
</comment>
<dbReference type="GO" id="GO:0046872">
    <property type="term" value="F:metal ion binding"/>
    <property type="evidence" value="ECO:0007669"/>
    <property type="project" value="UniProtKB-KW"/>
</dbReference>
<dbReference type="Gene3D" id="3.30.1120.10">
    <property type="match status" value="1"/>
</dbReference>
<evidence type="ECO:0000313" key="6">
    <source>
        <dbReference type="EMBL" id="GJM63611.1"/>
    </source>
</evidence>
<dbReference type="Pfam" id="PF00884">
    <property type="entry name" value="Sulfatase"/>
    <property type="match status" value="1"/>
</dbReference>
<dbReference type="Gene3D" id="3.40.720.10">
    <property type="entry name" value="Alkaline Phosphatase, subunit A"/>
    <property type="match status" value="1"/>
</dbReference>
<dbReference type="RefSeq" id="WP_338238756.1">
    <property type="nucleotide sequence ID" value="NZ_BQKE01000003.1"/>
</dbReference>
<dbReference type="Proteomes" id="UP001310022">
    <property type="component" value="Unassembled WGS sequence"/>
</dbReference>
<dbReference type="InterPro" id="IPR017850">
    <property type="entry name" value="Alkaline_phosphatase_core_sf"/>
</dbReference>
<dbReference type="SUPFAM" id="SSF53649">
    <property type="entry name" value="Alkaline phosphatase-like"/>
    <property type="match status" value="1"/>
</dbReference>
<evidence type="ECO:0000256" key="4">
    <source>
        <dbReference type="ARBA" id="ARBA00022837"/>
    </source>
</evidence>
<evidence type="ECO:0000256" key="3">
    <source>
        <dbReference type="ARBA" id="ARBA00022801"/>
    </source>
</evidence>
<keyword evidence="2" id="KW-0479">Metal-binding</keyword>
<proteinExistence type="inferred from homology"/>
<comment type="caution">
    <text evidence="6">The sequence shown here is derived from an EMBL/GenBank/DDBJ whole genome shotgun (WGS) entry which is preliminary data.</text>
</comment>
<keyword evidence="3" id="KW-0378">Hydrolase</keyword>
<dbReference type="InterPro" id="IPR000917">
    <property type="entry name" value="Sulfatase_N"/>
</dbReference>
<reference evidence="6 7" key="1">
    <citation type="submission" date="2021-12" db="EMBL/GenBank/DDBJ databases">
        <title>Genome sequencing of bacteria with rrn-lacking chromosome and rrn-plasmid.</title>
        <authorList>
            <person name="Anda M."/>
            <person name="Iwasaki W."/>
        </authorList>
    </citation>
    <scope>NUCLEOTIDE SEQUENCE [LARGE SCALE GENOMIC DNA]</scope>
    <source>
        <strain evidence="6 7">NBRC 15940</strain>
    </source>
</reference>
<dbReference type="EMBL" id="BQKE01000003">
    <property type="protein sequence ID" value="GJM63611.1"/>
    <property type="molecule type" value="Genomic_DNA"/>
</dbReference>
<dbReference type="PANTHER" id="PTHR42693">
    <property type="entry name" value="ARYLSULFATASE FAMILY MEMBER"/>
    <property type="match status" value="1"/>
</dbReference>
<dbReference type="GO" id="GO:0004065">
    <property type="term" value="F:arylsulfatase activity"/>
    <property type="evidence" value="ECO:0007669"/>
    <property type="project" value="TreeGrafter"/>
</dbReference>
<protein>
    <submittedName>
        <fullName evidence="6">N-acetylgalactosamine-6-sulfatase</fullName>
    </submittedName>
</protein>
<evidence type="ECO:0000313" key="7">
    <source>
        <dbReference type="Proteomes" id="UP001310022"/>
    </source>
</evidence>
<evidence type="ECO:0000259" key="5">
    <source>
        <dbReference type="Pfam" id="PF00884"/>
    </source>
</evidence>
<dbReference type="PANTHER" id="PTHR42693:SF53">
    <property type="entry name" value="ENDO-4-O-SULFATASE"/>
    <property type="match status" value="1"/>
</dbReference>
<dbReference type="PROSITE" id="PS00523">
    <property type="entry name" value="SULFATASE_1"/>
    <property type="match status" value="1"/>
</dbReference>
<evidence type="ECO:0000256" key="1">
    <source>
        <dbReference type="ARBA" id="ARBA00008779"/>
    </source>
</evidence>
<dbReference type="AlphaFoldDB" id="A0AAN5ANR9"/>
<name>A0AAN5ANR9_9BACT</name>
<dbReference type="InterPro" id="IPR024607">
    <property type="entry name" value="Sulfatase_CS"/>
</dbReference>
<keyword evidence="4" id="KW-0106">Calcium</keyword>
<evidence type="ECO:0000256" key="2">
    <source>
        <dbReference type="ARBA" id="ARBA00022723"/>
    </source>
</evidence>
<keyword evidence="7" id="KW-1185">Reference proteome</keyword>
<dbReference type="InterPro" id="IPR050738">
    <property type="entry name" value="Sulfatase"/>
</dbReference>
<gene>
    <name evidence="6" type="ORF">PEDI_41630</name>
</gene>
<sequence>MIKRLYFLLFVCCCFGRQGISQDKPNIIIIYADDMGYGDVGYHGVDDILTPEIDALAGEGVHFSQGYVTASVCGPSRAGMITGVYQQRFGCGENPSAEGYPENPRFKLAGVPTAQPMLSELLKPQGYQCGMIGKWHMGVDKPLRPNSRSYDFFYGFLNGAHDYYYASKHFTKNKSKWPIFRNWEVEDPHNGYLTELFTDEAVNFIQENKEEPFFLYVAYNAVHHPWQVPEEYLERTKHLNAREDRQFFAAMVLALDDGVGKINQAVKAAGLEENTIIFFVSDNGSPRGQGLKPSKKDSRQERGGHVMSSTLGLRGYKGDTYEGGIRVPFIMKWPQKVVKGTKYDFPVSTLDIVGSLNEELALNGGTKGFALDGVNLIPYLNGHQSGRPHEIMYWRRDNDYAIRKGDWKLSWNDHSCPKGSDSMLFNLAEDPKEFNDLSEASPEIKKELQHLFDLWDSKLPDNAWWGGPKNRQYNYNP</sequence>
<accession>A0AAN5ANR9</accession>
<organism evidence="6 7">
    <name type="scientific">Persicobacter diffluens</name>
    <dbReference type="NCBI Taxonomy" id="981"/>
    <lineage>
        <taxon>Bacteria</taxon>
        <taxon>Pseudomonadati</taxon>
        <taxon>Bacteroidota</taxon>
        <taxon>Cytophagia</taxon>
        <taxon>Cytophagales</taxon>
        <taxon>Persicobacteraceae</taxon>
        <taxon>Persicobacter</taxon>
    </lineage>
</organism>